<dbReference type="Gene3D" id="2.60.270.50">
    <property type="match status" value="1"/>
</dbReference>
<dbReference type="Proteomes" id="UP001240171">
    <property type="component" value="Unassembled WGS sequence"/>
</dbReference>
<dbReference type="RefSeq" id="WP_305024813.1">
    <property type="nucleotide sequence ID" value="NZ_JAUQTB010000008.1"/>
</dbReference>
<comment type="similarity">
    <text evidence="1">Belongs to the aegerolysin family.</text>
</comment>
<dbReference type="EMBL" id="JAUQTB010000008">
    <property type="protein sequence ID" value="MDO7907605.1"/>
    <property type="molecule type" value="Genomic_DNA"/>
</dbReference>
<name>A0ABT9CEB3_9BACL</name>
<reference evidence="2 3" key="1">
    <citation type="submission" date="2023-07" db="EMBL/GenBank/DDBJ databases">
        <title>Paenibacillus sp. JX-17 nov. isolated from soil.</title>
        <authorList>
            <person name="Wan Y."/>
            <person name="Liu B."/>
        </authorList>
    </citation>
    <scope>NUCLEOTIDE SEQUENCE [LARGE SCALE GENOMIC DNA]</scope>
    <source>
        <strain evidence="2 3">JX-17</strain>
    </source>
</reference>
<dbReference type="Pfam" id="PF06355">
    <property type="entry name" value="Aegerolysin"/>
    <property type="match status" value="1"/>
</dbReference>
<gene>
    <name evidence="2" type="ORF">Q5741_14440</name>
</gene>
<evidence type="ECO:0000313" key="3">
    <source>
        <dbReference type="Proteomes" id="UP001240171"/>
    </source>
</evidence>
<organism evidence="2 3">
    <name type="scientific">Paenibacillus lacisoli</name>
    <dbReference type="NCBI Taxonomy" id="3064525"/>
    <lineage>
        <taxon>Bacteria</taxon>
        <taxon>Bacillati</taxon>
        <taxon>Bacillota</taxon>
        <taxon>Bacilli</taxon>
        <taxon>Bacillales</taxon>
        <taxon>Paenibacillaceae</taxon>
        <taxon>Paenibacillus</taxon>
    </lineage>
</organism>
<comment type="caution">
    <text evidence="2">The sequence shown here is derived from an EMBL/GenBank/DDBJ whole genome shotgun (WGS) entry which is preliminary data.</text>
</comment>
<accession>A0ABT9CEB3</accession>
<proteinExistence type="inferred from homology"/>
<evidence type="ECO:0000313" key="2">
    <source>
        <dbReference type="EMBL" id="MDO7907605.1"/>
    </source>
</evidence>
<evidence type="ECO:0000256" key="1">
    <source>
        <dbReference type="ARBA" id="ARBA00010795"/>
    </source>
</evidence>
<protein>
    <submittedName>
        <fullName evidence="2">Aegerolysin family protein</fullName>
    </submittedName>
</protein>
<sequence>MADTLWVELIIENYNSDVMIKNIELEWGRLYPFGHRDQELSKDQVEGKVIKAGENYWFCACGRSWSLSGTEGSFQLFDAQSGEYLGKYSWDIPMGETLNKSEWAKSGNTNYRFDFWAGNRNYYGDKQEWGRQIGRAHIRLWDASKPPYRRW</sequence>
<keyword evidence="3" id="KW-1185">Reference proteome</keyword>
<dbReference type="InterPro" id="IPR009413">
    <property type="entry name" value="Aegerolysin-typ"/>
</dbReference>